<dbReference type="EC" id="3.4.24.-" evidence="10"/>
<feature type="binding site" evidence="9">
    <location>
        <position position="175"/>
    </location>
    <ligand>
        <name>Zn(2+)</name>
        <dbReference type="ChEBI" id="CHEBI:29105"/>
        <note>catalytic</note>
    </ligand>
</feature>
<dbReference type="GO" id="GO:0004222">
    <property type="term" value="F:metalloendopeptidase activity"/>
    <property type="evidence" value="ECO:0007669"/>
    <property type="project" value="UniProtKB-UniRule"/>
</dbReference>
<evidence type="ECO:0000256" key="10">
    <source>
        <dbReference type="RuleBase" id="RU361183"/>
    </source>
</evidence>
<keyword evidence="7" id="KW-1015">Disulfide bond</keyword>
<dbReference type="PRINTS" id="PR00480">
    <property type="entry name" value="ASTACIN"/>
</dbReference>
<keyword evidence="5 9" id="KW-0862">Zinc</keyword>
<dbReference type="InterPro" id="IPR001506">
    <property type="entry name" value="Peptidase_M12A"/>
</dbReference>
<dbReference type="PROSITE" id="PS00022">
    <property type="entry name" value="EGF_1"/>
    <property type="match status" value="1"/>
</dbReference>
<dbReference type="InterPro" id="IPR000742">
    <property type="entry name" value="EGF"/>
</dbReference>
<dbReference type="CDD" id="cd00041">
    <property type="entry name" value="CUB"/>
    <property type="match status" value="1"/>
</dbReference>
<feature type="compositionally biased region" description="Acidic residues" evidence="11">
    <location>
        <begin position="25"/>
        <end position="41"/>
    </location>
</feature>
<organism evidence="14 15">
    <name type="scientific">Scylla paramamosain</name>
    <name type="common">Mud crab</name>
    <dbReference type="NCBI Taxonomy" id="85552"/>
    <lineage>
        <taxon>Eukaryota</taxon>
        <taxon>Metazoa</taxon>
        <taxon>Ecdysozoa</taxon>
        <taxon>Arthropoda</taxon>
        <taxon>Crustacea</taxon>
        <taxon>Multicrustacea</taxon>
        <taxon>Malacostraca</taxon>
        <taxon>Eumalacostraca</taxon>
        <taxon>Eucarida</taxon>
        <taxon>Decapoda</taxon>
        <taxon>Pleocyemata</taxon>
        <taxon>Brachyura</taxon>
        <taxon>Eubrachyura</taxon>
        <taxon>Portunoidea</taxon>
        <taxon>Portunidae</taxon>
        <taxon>Portuninae</taxon>
        <taxon>Scylla</taxon>
    </lineage>
</organism>
<evidence type="ECO:0000256" key="3">
    <source>
        <dbReference type="ARBA" id="ARBA00022723"/>
    </source>
</evidence>
<dbReference type="PANTHER" id="PTHR10127:SF780">
    <property type="entry name" value="METALLOENDOPEPTIDASE"/>
    <property type="match status" value="1"/>
</dbReference>
<evidence type="ECO:0000256" key="9">
    <source>
        <dbReference type="PROSITE-ProRule" id="PRU01211"/>
    </source>
</evidence>
<evidence type="ECO:0000313" key="15">
    <source>
        <dbReference type="Proteomes" id="UP001487740"/>
    </source>
</evidence>
<dbReference type="InterPro" id="IPR006026">
    <property type="entry name" value="Peptidase_Metallo"/>
</dbReference>
<feature type="signal peptide" evidence="10">
    <location>
        <begin position="1"/>
        <end position="20"/>
    </location>
</feature>
<dbReference type="Gene3D" id="3.40.390.10">
    <property type="entry name" value="Collagenase (Catalytic Domain)"/>
    <property type="match status" value="1"/>
</dbReference>
<feature type="domain" description="CUB" evidence="12">
    <location>
        <begin position="295"/>
        <end position="418"/>
    </location>
</feature>
<evidence type="ECO:0000259" key="12">
    <source>
        <dbReference type="PROSITE" id="PS01180"/>
    </source>
</evidence>
<dbReference type="InterPro" id="IPR035914">
    <property type="entry name" value="Sperma_CUB_dom_sf"/>
</dbReference>
<evidence type="ECO:0000256" key="6">
    <source>
        <dbReference type="ARBA" id="ARBA00023049"/>
    </source>
</evidence>
<name>A0AAW0UK11_SCYPA</name>
<feature type="binding site" evidence="9">
    <location>
        <position position="185"/>
    </location>
    <ligand>
        <name>Zn(2+)</name>
        <dbReference type="ChEBI" id="CHEBI:29105"/>
        <note>catalytic</note>
    </ligand>
</feature>
<comment type="caution">
    <text evidence="8">Lacks conserved residue(s) required for the propagation of feature annotation.</text>
</comment>
<dbReference type="InterPro" id="IPR034035">
    <property type="entry name" value="Astacin-like_dom"/>
</dbReference>
<accession>A0AAW0UK11</accession>
<keyword evidence="1" id="KW-0245">EGF-like domain</keyword>
<evidence type="ECO:0000256" key="7">
    <source>
        <dbReference type="ARBA" id="ARBA00023157"/>
    </source>
</evidence>
<dbReference type="CDD" id="cd04280">
    <property type="entry name" value="ZnMc_astacin_like"/>
    <property type="match status" value="1"/>
</dbReference>
<evidence type="ECO:0000313" key="14">
    <source>
        <dbReference type="EMBL" id="KAK8400468.1"/>
    </source>
</evidence>
<evidence type="ECO:0000256" key="1">
    <source>
        <dbReference type="ARBA" id="ARBA00022536"/>
    </source>
</evidence>
<dbReference type="PANTHER" id="PTHR10127">
    <property type="entry name" value="DISCOIDIN, CUB, EGF, LAMININ , AND ZINC METALLOPROTEASE DOMAIN CONTAINING"/>
    <property type="match status" value="1"/>
</dbReference>
<comment type="cofactor">
    <cofactor evidence="9 10">
        <name>Zn(2+)</name>
        <dbReference type="ChEBI" id="CHEBI:29105"/>
    </cofactor>
    <text evidence="9 10">Binds 1 zinc ion per subunit.</text>
</comment>
<dbReference type="Pfam" id="PF01400">
    <property type="entry name" value="Astacin"/>
    <property type="match status" value="1"/>
</dbReference>
<feature type="chain" id="PRO_5043088381" description="Metalloendopeptidase" evidence="10">
    <location>
        <begin position="21"/>
        <end position="641"/>
    </location>
</feature>
<keyword evidence="15" id="KW-1185">Reference proteome</keyword>
<evidence type="ECO:0000256" key="11">
    <source>
        <dbReference type="SAM" id="MobiDB-lite"/>
    </source>
</evidence>
<feature type="region of interest" description="Disordered" evidence="11">
    <location>
        <begin position="21"/>
        <end position="57"/>
    </location>
</feature>
<dbReference type="InterPro" id="IPR024079">
    <property type="entry name" value="MetalloPept_cat_dom_sf"/>
</dbReference>
<dbReference type="Gene3D" id="2.60.120.290">
    <property type="entry name" value="Spermadhesin, CUB domain"/>
    <property type="match status" value="1"/>
</dbReference>
<dbReference type="PROSITE" id="PS51864">
    <property type="entry name" value="ASTACIN"/>
    <property type="match status" value="1"/>
</dbReference>
<dbReference type="GO" id="GO:0006508">
    <property type="term" value="P:proteolysis"/>
    <property type="evidence" value="ECO:0007669"/>
    <property type="project" value="UniProtKB-KW"/>
</dbReference>
<proteinExistence type="predicted"/>
<keyword evidence="3 9" id="KW-0479">Metal-binding</keyword>
<dbReference type="EMBL" id="JARAKH010000010">
    <property type="protein sequence ID" value="KAK8400468.1"/>
    <property type="molecule type" value="Genomic_DNA"/>
</dbReference>
<dbReference type="SUPFAM" id="SSF55486">
    <property type="entry name" value="Metalloproteases ('zincins'), catalytic domain"/>
    <property type="match status" value="1"/>
</dbReference>
<evidence type="ECO:0000259" key="13">
    <source>
        <dbReference type="PROSITE" id="PS51864"/>
    </source>
</evidence>
<keyword evidence="2 9" id="KW-0645">Protease</keyword>
<dbReference type="Proteomes" id="UP001487740">
    <property type="component" value="Unassembled WGS sequence"/>
</dbReference>
<dbReference type="PROSITE" id="PS01180">
    <property type="entry name" value="CUB"/>
    <property type="match status" value="1"/>
</dbReference>
<dbReference type="GO" id="GO:0008270">
    <property type="term" value="F:zinc ion binding"/>
    <property type="evidence" value="ECO:0007669"/>
    <property type="project" value="UniProtKB-UniRule"/>
</dbReference>
<feature type="active site" evidence="9">
    <location>
        <position position="176"/>
    </location>
</feature>
<sequence length="641" mass="72593">MGSCTWWLAIALCFSALAASKDEEAKDDDENEVTEDDEGDTELPSRDFMDTNPTEVEGEPIFEGDILLTQSQWREIRERKGLNGESSRWPEGSDGYPLVPYLFTDSRLDTDTIKKGMDHWMEHTCIKFEETTNTNQPHLQYIYGGGCYSYVGKLNRNGQPVSIGSGCNYLGIVAHEIGHAIGFYHEQSRPDRDDYVVINYENIQDNRESNFNKYSTSVINNQNILYDYSSDMHYGSTGFSINGKTTISTKDHLAQVLIGQRAGLSHRDKHLANIMYKCIDKWLAKCEESTDPCQNGGYYGEACKCVCPPGTSGSNCETETGGYYGQCVKWIQAPECHVPKLTFSAFELYGKNPYCSGNTCCYFDALEIRTDNLNYGEVFCGTDIAPGRSFTTTGQEMILYFRTRSNRYTGWSADLTFEKQEGCEEPQTTEASATEEGSTVSTTEAFSPQCTLEYYNGVYYWSSPDFGDENYPNSFTCGVTGNADPMAQKTVLERLEWALGRFHANMYAYIQDPELFLNKKWTRRAACYIRSLNAQETFFHHYSDQPHWDHVPAPPWIDKPWMITTSKLTTKKNHHSARKLANETHQALFVQDDDSRTYEMCFTDGSVDPITKRAAAAFVHKTEAAHFRLPEEKVEGGCQDT</sequence>
<reference evidence="14 15" key="1">
    <citation type="submission" date="2023-03" db="EMBL/GenBank/DDBJ databases">
        <title>High-quality genome of Scylla paramamosain provides insights in environmental adaptation.</title>
        <authorList>
            <person name="Zhang L."/>
        </authorList>
    </citation>
    <scope>NUCLEOTIDE SEQUENCE [LARGE SCALE GENOMIC DNA]</scope>
    <source>
        <strain evidence="14">LZ_2023a</strain>
        <tissue evidence="14">Muscle</tissue>
    </source>
</reference>
<keyword evidence="6 9" id="KW-0482">Metalloprotease</keyword>
<gene>
    <name evidence="14" type="ORF">O3P69_003258</name>
</gene>
<keyword evidence="4 9" id="KW-0378">Hydrolase</keyword>
<dbReference type="SMART" id="SM00235">
    <property type="entry name" value="ZnMc"/>
    <property type="match status" value="1"/>
</dbReference>
<evidence type="ECO:0000256" key="4">
    <source>
        <dbReference type="ARBA" id="ARBA00022801"/>
    </source>
</evidence>
<evidence type="ECO:0000256" key="8">
    <source>
        <dbReference type="PROSITE-ProRule" id="PRU00059"/>
    </source>
</evidence>
<dbReference type="InterPro" id="IPR000859">
    <property type="entry name" value="CUB_dom"/>
</dbReference>
<evidence type="ECO:0000256" key="5">
    <source>
        <dbReference type="ARBA" id="ARBA00022833"/>
    </source>
</evidence>
<feature type="domain" description="Peptidase M12A" evidence="13">
    <location>
        <begin position="80"/>
        <end position="279"/>
    </location>
</feature>
<feature type="binding site" evidence="9">
    <location>
        <position position="179"/>
    </location>
    <ligand>
        <name>Zn(2+)</name>
        <dbReference type="ChEBI" id="CHEBI:29105"/>
        <note>catalytic</note>
    </ligand>
</feature>
<comment type="caution">
    <text evidence="14">The sequence shown here is derived from an EMBL/GenBank/DDBJ whole genome shotgun (WGS) entry which is preliminary data.</text>
</comment>
<evidence type="ECO:0000256" key="2">
    <source>
        <dbReference type="ARBA" id="ARBA00022670"/>
    </source>
</evidence>
<keyword evidence="10" id="KW-0732">Signal</keyword>
<dbReference type="SUPFAM" id="SSF49854">
    <property type="entry name" value="Spermadhesin, CUB domain"/>
    <property type="match status" value="1"/>
</dbReference>
<protein>
    <recommendedName>
        <fullName evidence="10">Metalloendopeptidase</fullName>
        <ecNumber evidence="10">3.4.24.-</ecNumber>
    </recommendedName>
</protein>
<dbReference type="AlphaFoldDB" id="A0AAW0UK11"/>